<reference evidence="2 3" key="1">
    <citation type="submission" date="2022-12" db="EMBL/GenBank/DDBJ databases">
        <title>Chromosome-level genome of Tegillarca granosa.</title>
        <authorList>
            <person name="Kim J."/>
        </authorList>
    </citation>
    <scope>NUCLEOTIDE SEQUENCE [LARGE SCALE GENOMIC DNA]</scope>
    <source>
        <strain evidence="2">Teg-2019</strain>
        <tissue evidence="2">Adductor muscle</tissue>
    </source>
</reference>
<accession>A0ABQ9EEU0</accession>
<keyword evidence="1" id="KW-0472">Membrane</keyword>
<proteinExistence type="predicted"/>
<dbReference type="Proteomes" id="UP001217089">
    <property type="component" value="Unassembled WGS sequence"/>
</dbReference>
<keyword evidence="3" id="KW-1185">Reference proteome</keyword>
<dbReference type="EMBL" id="JARBDR010000918">
    <property type="protein sequence ID" value="KAJ8302067.1"/>
    <property type="molecule type" value="Genomic_DNA"/>
</dbReference>
<keyword evidence="1" id="KW-0812">Transmembrane</keyword>
<evidence type="ECO:0000313" key="2">
    <source>
        <dbReference type="EMBL" id="KAJ8302067.1"/>
    </source>
</evidence>
<gene>
    <name evidence="2" type="ORF">KUTeg_021054</name>
</gene>
<organism evidence="2 3">
    <name type="scientific">Tegillarca granosa</name>
    <name type="common">Malaysian cockle</name>
    <name type="synonym">Anadara granosa</name>
    <dbReference type="NCBI Taxonomy" id="220873"/>
    <lineage>
        <taxon>Eukaryota</taxon>
        <taxon>Metazoa</taxon>
        <taxon>Spiralia</taxon>
        <taxon>Lophotrochozoa</taxon>
        <taxon>Mollusca</taxon>
        <taxon>Bivalvia</taxon>
        <taxon>Autobranchia</taxon>
        <taxon>Pteriomorphia</taxon>
        <taxon>Arcoida</taxon>
        <taxon>Arcoidea</taxon>
        <taxon>Arcidae</taxon>
        <taxon>Tegillarca</taxon>
    </lineage>
</organism>
<feature type="transmembrane region" description="Helical" evidence="1">
    <location>
        <begin position="81"/>
        <end position="104"/>
    </location>
</feature>
<evidence type="ECO:0000256" key="1">
    <source>
        <dbReference type="SAM" id="Phobius"/>
    </source>
</evidence>
<sequence>MKSESFVYVVSDISTDAMSGIESDKSFLSQSEILQVLQNTDGTPAASLNTANYATFPITSVSGYTDTSTSSDNWVHSIEGIAVLCTIGASIVLLATILIVYFLCTRERKYRFQSDKEQDKVAFVDAGSNKNNTTTLPQKEKIQNMVNPYKHPDGDMAVKKAKHIPVRPLPKAPTKQNMS</sequence>
<protein>
    <submittedName>
        <fullName evidence="2">Uncharacterized protein</fullName>
    </submittedName>
</protein>
<keyword evidence="1" id="KW-1133">Transmembrane helix</keyword>
<evidence type="ECO:0000313" key="3">
    <source>
        <dbReference type="Proteomes" id="UP001217089"/>
    </source>
</evidence>
<comment type="caution">
    <text evidence="2">The sequence shown here is derived from an EMBL/GenBank/DDBJ whole genome shotgun (WGS) entry which is preliminary data.</text>
</comment>
<name>A0ABQ9EEU0_TEGGR</name>